<protein>
    <recommendedName>
        <fullName evidence="1">DUF222 domain-containing protein</fullName>
    </recommendedName>
</protein>
<proteinExistence type="predicted"/>
<gene>
    <name evidence="2" type="ORF">MHEC_03760</name>
</gene>
<dbReference type="AlphaFoldDB" id="A0A7R7GPW8"/>
<name>A0A7R7GPW8_9MYCO</name>
<dbReference type="InterPro" id="IPR003870">
    <property type="entry name" value="DUF222"/>
</dbReference>
<dbReference type="Pfam" id="PF02720">
    <property type="entry name" value="DUF222"/>
    <property type="match status" value="1"/>
</dbReference>
<feature type="domain" description="DUF222" evidence="1">
    <location>
        <begin position="53"/>
        <end position="145"/>
    </location>
</feature>
<reference evidence="2 3" key="1">
    <citation type="submission" date="2020-12" db="EMBL/GenBank/DDBJ databases">
        <title>Complete genome sequence of Mycobacterium heckeshornense JCM 15655T, closely related to a pathogenic non-tuberculous mycobacterial species Mycobacterium xenopi.</title>
        <authorList>
            <person name="Yoshida M."/>
            <person name="Fukano H."/>
            <person name="Asakura T."/>
            <person name="Suzuki M."/>
            <person name="Hoshino Y."/>
        </authorList>
    </citation>
    <scope>NUCLEOTIDE SEQUENCE [LARGE SCALE GENOMIC DNA]</scope>
    <source>
        <strain evidence="2 3">JCM 15655</strain>
    </source>
</reference>
<sequence>MTRSGPAAMSVRPVIVAAMRDNAIDPLEACGVGEPAAMAALVPSALVEVIGSAHRLESMLVARRLAAVAALLRHRLAEPDRADAERGYAVIDGFEQTTAGVAAVMNLSPTAASYLVSQANALDTRMPRVAKLLAEGRTDWRTVRLTSAAPTW</sequence>
<accession>A0A7R7GPW8</accession>
<keyword evidence="3" id="KW-1185">Reference proteome</keyword>
<organism evidence="2 3">
    <name type="scientific">Mycobacterium heckeshornense</name>
    <dbReference type="NCBI Taxonomy" id="110505"/>
    <lineage>
        <taxon>Bacteria</taxon>
        <taxon>Bacillati</taxon>
        <taxon>Actinomycetota</taxon>
        <taxon>Actinomycetes</taxon>
        <taxon>Mycobacteriales</taxon>
        <taxon>Mycobacteriaceae</taxon>
        <taxon>Mycobacterium</taxon>
    </lineage>
</organism>
<evidence type="ECO:0000259" key="1">
    <source>
        <dbReference type="Pfam" id="PF02720"/>
    </source>
</evidence>
<evidence type="ECO:0000313" key="3">
    <source>
        <dbReference type="Proteomes" id="UP000595446"/>
    </source>
</evidence>
<dbReference type="Proteomes" id="UP000595446">
    <property type="component" value="Chromosome"/>
</dbReference>
<evidence type="ECO:0000313" key="2">
    <source>
        <dbReference type="EMBL" id="BCO33943.1"/>
    </source>
</evidence>
<dbReference type="EMBL" id="AP024237">
    <property type="protein sequence ID" value="BCO33943.1"/>
    <property type="molecule type" value="Genomic_DNA"/>
</dbReference>